<keyword evidence="2" id="KW-1185">Reference proteome</keyword>
<gene>
    <name evidence="1" type="ORF">NM208_g2086</name>
</gene>
<reference evidence="1" key="1">
    <citation type="submission" date="2022-08" db="EMBL/GenBank/DDBJ databases">
        <title>Genome Sequence of Fusarium decemcellulare.</title>
        <authorList>
            <person name="Buettner E."/>
        </authorList>
    </citation>
    <scope>NUCLEOTIDE SEQUENCE</scope>
    <source>
        <strain evidence="1">Babe19</strain>
    </source>
</reference>
<comment type="caution">
    <text evidence="1">The sequence shown here is derived from an EMBL/GenBank/DDBJ whole genome shotgun (WGS) entry which is preliminary data.</text>
</comment>
<accession>A0ACC1STM9</accession>
<organism evidence="1 2">
    <name type="scientific">Fusarium decemcellulare</name>
    <dbReference type="NCBI Taxonomy" id="57161"/>
    <lineage>
        <taxon>Eukaryota</taxon>
        <taxon>Fungi</taxon>
        <taxon>Dikarya</taxon>
        <taxon>Ascomycota</taxon>
        <taxon>Pezizomycotina</taxon>
        <taxon>Sordariomycetes</taxon>
        <taxon>Hypocreomycetidae</taxon>
        <taxon>Hypocreales</taxon>
        <taxon>Nectriaceae</taxon>
        <taxon>Fusarium</taxon>
        <taxon>Fusarium decemcellulare species complex</taxon>
    </lineage>
</organism>
<protein>
    <submittedName>
        <fullName evidence="1">Uncharacterized protein</fullName>
    </submittedName>
</protein>
<sequence>MVLELFLFEAGLGMLMPSSAGIGSAASFGATAASTATGAAIAPLVAPILVGGVIYVKWRQEQAEKKEPIKCILYGYQVLNTCSQDIPKRA</sequence>
<name>A0ACC1STM9_9HYPO</name>
<evidence type="ECO:0000313" key="2">
    <source>
        <dbReference type="Proteomes" id="UP001148629"/>
    </source>
</evidence>
<evidence type="ECO:0000313" key="1">
    <source>
        <dbReference type="EMBL" id="KAJ3546275.1"/>
    </source>
</evidence>
<proteinExistence type="predicted"/>
<dbReference type="EMBL" id="JANRMS010000119">
    <property type="protein sequence ID" value="KAJ3546275.1"/>
    <property type="molecule type" value="Genomic_DNA"/>
</dbReference>
<dbReference type="Proteomes" id="UP001148629">
    <property type="component" value="Unassembled WGS sequence"/>
</dbReference>